<gene>
    <name evidence="1" type="ORF">PGTUg99_033157</name>
</gene>
<dbReference type="EMBL" id="VDEP01000438">
    <property type="protein sequence ID" value="KAA1083430.1"/>
    <property type="molecule type" value="Genomic_DNA"/>
</dbReference>
<reference evidence="1 2" key="1">
    <citation type="submission" date="2019-05" db="EMBL/GenBank/DDBJ databases">
        <title>Emergence of the Ug99 lineage of the wheat stem rust pathogen through somatic hybridization.</title>
        <authorList>
            <person name="Li F."/>
            <person name="Upadhyaya N.M."/>
            <person name="Sperschneider J."/>
            <person name="Matny O."/>
            <person name="Nguyen-Phuc H."/>
            <person name="Mago R."/>
            <person name="Raley C."/>
            <person name="Miller M.E."/>
            <person name="Silverstein K.A.T."/>
            <person name="Henningsen E."/>
            <person name="Hirsch C.D."/>
            <person name="Visser B."/>
            <person name="Pretorius Z.A."/>
            <person name="Steffenson B.J."/>
            <person name="Schwessinger B."/>
            <person name="Dodds P.N."/>
            <person name="Figueroa M."/>
        </authorList>
    </citation>
    <scope>NUCLEOTIDE SEQUENCE [LARGE SCALE GENOMIC DNA]</scope>
    <source>
        <strain evidence="1 2">Ug99</strain>
    </source>
</reference>
<proteinExistence type="predicted"/>
<evidence type="ECO:0000313" key="1">
    <source>
        <dbReference type="EMBL" id="KAA1083430.1"/>
    </source>
</evidence>
<organism evidence="1 2">
    <name type="scientific">Puccinia graminis f. sp. tritici</name>
    <dbReference type="NCBI Taxonomy" id="56615"/>
    <lineage>
        <taxon>Eukaryota</taxon>
        <taxon>Fungi</taxon>
        <taxon>Dikarya</taxon>
        <taxon>Basidiomycota</taxon>
        <taxon>Pucciniomycotina</taxon>
        <taxon>Pucciniomycetes</taxon>
        <taxon>Pucciniales</taxon>
        <taxon>Pucciniaceae</taxon>
        <taxon>Puccinia</taxon>
    </lineage>
</organism>
<comment type="caution">
    <text evidence="1">The sequence shown here is derived from an EMBL/GenBank/DDBJ whole genome shotgun (WGS) entry which is preliminary data.</text>
</comment>
<evidence type="ECO:0000313" key="2">
    <source>
        <dbReference type="Proteomes" id="UP000325313"/>
    </source>
</evidence>
<sequence length="281" mass="32908">MILFHYCCFGGFMKDPSVQEIVNGFYGKVALYIPPEKQWHVPHGLPMEQHIKRITRQFKASGTHGHQILECVLSISMEEIRLGGKLEWKGLWEKYMLPSSSSKMTWRKKIPLDSHHQLLNSLYVWCEKNEDSMIMRGGYLPMEKIKVLSNLELNKETVEVAINFHTLSMVWKAYNFLWTMVTQMAIYQTSTQFPKLTPIEINEILQHAVEEKLVIKMVKTFCEGFDPTSNKFNQEKEFYNFIRKVFPKPYQVRRYGLPVLDSWVKATLGSYITRNGSVKIK</sequence>
<dbReference type="AlphaFoldDB" id="A0A5B0N5L8"/>
<protein>
    <submittedName>
        <fullName evidence="1">Uncharacterized protein</fullName>
    </submittedName>
</protein>
<dbReference type="Proteomes" id="UP000325313">
    <property type="component" value="Unassembled WGS sequence"/>
</dbReference>
<accession>A0A5B0N5L8</accession>
<name>A0A5B0N5L8_PUCGR</name>